<dbReference type="PROSITE" id="PS50941">
    <property type="entry name" value="CHIT_BIND_I_2"/>
    <property type="match status" value="2"/>
</dbReference>
<dbReference type="Proteomes" id="UP001149954">
    <property type="component" value="Unassembled WGS sequence"/>
</dbReference>
<dbReference type="Gene3D" id="3.10.50.10">
    <property type="match status" value="1"/>
</dbReference>
<dbReference type="PROSITE" id="PS51910">
    <property type="entry name" value="GH18_2"/>
    <property type="match status" value="1"/>
</dbReference>
<dbReference type="InterPro" id="IPR001223">
    <property type="entry name" value="Glyco_hydro18_cat"/>
</dbReference>
<feature type="domain" description="Chitin-binding type-1" evidence="6">
    <location>
        <begin position="277"/>
        <end position="322"/>
    </location>
</feature>
<feature type="domain" description="Chitin-binding type-1" evidence="6">
    <location>
        <begin position="323"/>
        <end position="368"/>
    </location>
</feature>
<feature type="disulfide bond" evidence="5">
    <location>
        <begin position="342"/>
        <end position="356"/>
    </location>
</feature>
<feature type="disulfide bond" evidence="5">
    <location>
        <begin position="316"/>
        <end position="320"/>
    </location>
</feature>
<evidence type="ECO:0000259" key="7">
    <source>
        <dbReference type="PROSITE" id="PS51910"/>
    </source>
</evidence>
<dbReference type="GO" id="GO:0008843">
    <property type="term" value="F:endochitinase activity"/>
    <property type="evidence" value="ECO:0007669"/>
    <property type="project" value="UniProtKB-EC"/>
</dbReference>
<reference evidence="8" key="1">
    <citation type="submission" date="2022-12" db="EMBL/GenBank/DDBJ databases">
        <authorList>
            <person name="Petersen C."/>
        </authorList>
    </citation>
    <scope>NUCLEOTIDE SEQUENCE</scope>
    <source>
        <strain evidence="8">IBT 29495</strain>
    </source>
</reference>
<comment type="similarity">
    <text evidence="1">Belongs to the glycosyl hydrolase 18 family. Chitinase class V subfamily.</text>
</comment>
<evidence type="ECO:0000256" key="1">
    <source>
        <dbReference type="ARBA" id="ARBA00008682"/>
    </source>
</evidence>
<evidence type="ECO:0000256" key="5">
    <source>
        <dbReference type="PROSITE-ProRule" id="PRU00261"/>
    </source>
</evidence>
<comment type="caution">
    <text evidence="8">The sequence shown here is derived from an EMBL/GenBank/DDBJ whole genome shotgun (WGS) entry which is preliminary data.</text>
</comment>
<feature type="disulfide bond" evidence="5">
    <location>
        <begin position="286"/>
        <end position="298"/>
    </location>
</feature>
<dbReference type="PANTHER" id="PTHR11177">
    <property type="entry name" value="CHITINASE"/>
    <property type="match status" value="1"/>
</dbReference>
<organism evidence="8 9">
    <name type="scientific">Penicillium fimorum</name>
    <dbReference type="NCBI Taxonomy" id="1882269"/>
    <lineage>
        <taxon>Eukaryota</taxon>
        <taxon>Fungi</taxon>
        <taxon>Dikarya</taxon>
        <taxon>Ascomycota</taxon>
        <taxon>Pezizomycotina</taxon>
        <taxon>Eurotiomycetes</taxon>
        <taxon>Eurotiomycetidae</taxon>
        <taxon>Eurotiales</taxon>
        <taxon>Aspergillaceae</taxon>
        <taxon>Penicillium</taxon>
    </lineage>
</organism>
<evidence type="ECO:0000313" key="9">
    <source>
        <dbReference type="Proteomes" id="UP001149954"/>
    </source>
</evidence>
<comment type="caution">
    <text evidence="5">Lacks conserved residue(s) required for the propagation of feature annotation.</text>
</comment>
<dbReference type="InterPro" id="IPR017853">
    <property type="entry name" value="GH"/>
</dbReference>
<dbReference type="Pfam" id="PF00704">
    <property type="entry name" value="Glyco_hydro_18"/>
    <property type="match status" value="1"/>
</dbReference>
<dbReference type="CDD" id="cd00035">
    <property type="entry name" value="ChtBD1"/>
    <property type="match status" value="1"/>
</dbReference>
<dbReference type="Gene3D" id="3.20.20.80">
    <property type="entry name" value="Glycosidases"/>
    <property type="match status" value="1"/>
</dbReference>
<dbReference type="PROSITE" id="PS00026">
    <property type="entry name" value="CHIT_BIND_I_1"/>
    <property type="match status" value="1"/>
</dbReference>
<evidence type="ECO:0000256" key="3">
    <source>
        <dbReference type="ARBA" id="ARBA00022669"/>
    </source>
</evidence>
<evidence type="ECO:0000256" key="4">
    <source>
        <dbReference type="ARBA" id="ARBA00023026"/>
    </source>
</evidence>
<evidence type="ECO:0000259" key="6">
    <source>
        <dbReference type="PROSITE" id="PS50941"/>
    </source>
</evidence>
<dbReference type="EC" id="3.2.1.14" evidence="2"/>
<feature type="disulfide bond" evidence="5">
    <location>
        <begin position="291"/>
        <end position="305"/>
    </location>
</feature>
<keyword evidence="5" id="KW-1015">Disulfide bond</keyword>
<gene>
    <name evidence="8" type="ORF">N7463_010719</name>
</gene>
<dbReference type="OrthoDB" id="73875at2759"/>
<sequence length="1923" mass="214543">MGLVNLGMTPALGQVNIADVVAVGVSLLARNDTSGWYDLVEGSDTVETAVDIDIKMYENRRADQFCMHSVANERHKPVYAVEFKAPHKVTIPELVAGLHQIDLAHDVIDQEGDTFEFYATRLIAAVVTQIFSYMIDSEVRYGYICTGEAFVFLHIPKDDPTIVQYFLYIPNQDVQADDELRLHRTAIGQVLAFTLQALAAEAPLQEWHDAAHDKLTTWKVEYIDVLGEVPETLRKDPRASNYRPFALEMRQESTQHPLSRSMSTSKISSLKLMGNDKYSCSKDKPCSNGACCGKNGVCGFGKTYCGTTGKSPNDTCWSNCDTHAECGKDAKEPGKECPLNVCCSGFGFCGTTDEFCGDGCQSKDKCEQPDSGASAGNVQERIIGYYEAFKYDSDCQGMKIHQIPVESLTHVNYAFAYIDPDNYDIGPMPEVEEKTFKDFTALKERNPHVVLGVSLGGWTFNDNKTDTQKVFAEIVSKEDNRSKFIDKLLSFMRHYGFDAPKGWDSKDDGKNYAKLLQDIRKAFDDQDLEYELSFTAPTSYWYLRWFEIHDMVKAATYMNLMSYDLHGVWDSSNPIGNHVLGHTNMTEIDQALDLLWRNDVPANKVNMGLAFYARTFELKDKKCHKPGCTFKHGGKKGACTNTQGILSYNEIVGIIADNEIKPVYDKENAIKYLQKIKLFNEKGLGGLLIWAIDQDTRNLDALRGVLYPEDVVMTDSMKDDTSYWESQHPGDCRTTECGKHCPTGTIEMDTFKCPDGGDKGDSRICCPSAAAPDSDTCHWRGDGGNGHCSDGRQFYCCPIPEVAAGGSINCGWKDTCSDDQEPLTFAGTFLEAVSDVLDYAGLFGQALADFLDDVDMDNMRQYCCSKEEIKNWKDCYWAGRGGRSIYSCDDNHCNTGHEVELTLSPYGEGEDCMPTSRQRAFCCTPASGESVFMPVPLEYLFENPPENADDPGFNLSVDDTWGTGDTQGDSDDEPDDAAFGFVVITAPDKVHVSLDKRDGSPWELMDCPDSDSEEEHTVRMICTDSSEDSKCDHIHRGQGAPGTILQMPNRCGPGRYAVAKELKESQNQTLPGHLNKRGLEGRSVYDLTFDYNFKRVPRDYGDVLMRIDYSNQPGYWDSVVDTPASDSERKVKRAKRHETGYHKNRKRWLEDEWRDAYHHGSMERHEVHKRWFGQDILNWLGQLITTGEAKATKELNHKVKEKVELLLIDQQFGPCPVGGAQAQANIRSSITASIDVETSFGITIITNLTEGMDLSRSYLYFRNAGEVEARFELDAVASLTYSTGDIKLLGLDNFPGATFRVPGVVTVGPNLAVYASADASIVLAGHLEADVTLASWEVQQTYPQNDEYPEKALDEPDREAKTIGKPHFDASVSANGEIALHLKPTVSFGIDFDDHWKIPRCAVDLVLDGYVIGHAASYSLNGDNNCPFSYGIDAGSTIYAQLDVLEEFGWGDDLRVTLAEVPRKQITPLTLHDFLNCPGQGGGKNFCVMCSMYGTKVSDGDDSKRDVASLFGRDDGGSCPYYPPGDGGKCYDTDSSLFKRDPQETKELILSFINNNEKFDYLRYPRCNAKDDGPSGVAKWYLPEFMLSSSKDINDNRRCSAKTTKKASTKSANNEYLIDNNDDLPASDFRTEHVFEVHMVSHFLEWVCAGKDEFKYGIFKKLPFPTGWTRPDSTWCADVFGGPDGGMQWSRNSGKPKKNWVQHTADILGSEDNLDLLVMYHHKPNGVKQVITEGKKSAIPKDQPKKGIKVEPKDIADRVMMSATVFAYLRELSDKWTKPSQNIELISDEFDHHYTLQYNSQNQPKGKPLKKDDTPHGFTHWGLRTLWAYWIDNHLAKVEQIQSGWHKTAKDKMSTMKDAQGKIDDVAKKFADITMTTGHAAVGKFVFPMSNSNNPLPGTATSSSNDQSKYGIWGGNNLGKLGL</sequence>
<evidence type="ECO:0000256" key="2">
    <source>
        <dbReference type="ARBA" id="ARBA00012729"/>
    </source>
</evidence>
<dbReference type="InterPro" id="IPR029070">
    <property type="entry name" value="Chitinase_insertion_sf"/>
</dbReference>
<dbReference type="GO" id="GO:0005975">
    <property type="term" value="P:carbohydrate metabolic process"/>
    <property type="evidence" value="ECO:0007669"/>
    <property type="project" value="InterPro"/>
</dbReference>
<name>A0A9X0C1K1_9EURO</name>
<dbReference type="InterPro" id="IPR018371">
    <property type="entry name" value="Chitin-binding_1_CS"/>
</dbReference>
<keyword evidence="3 5" id="KW-0147">Chitin-binding</keyword>
<dbReference type="GO" id="GO:0008061">
    <property type="term" value="F:chitin binding"/>
    <property type="evidence" value="ECO:0007669"/>
    <property type="project" value="UniProtKB-UniRule"/>
</dbReference>
<dbReference type="SMART" id="SM00636">
    <property type="entry name" value="Glyco_18"/>
    <property type="match status" value="1"/>
</dbReference>
<dbReference type="EMBL" id="JAPWDS010000006">
    <property type="protein sequence ID" value="KAJ5494632.1"/>
    <property type="molecule type" value="Genomic_DNA"/>
</dbReference>
<dbReference type="SUPFAM" id="SSF57016">
    <property type="entry name" value="Plant lectins/antimicrobial peptides"/>
    <property type="match status" value="1"/>
</dbReference>
<dbReference type="InterPro" id="IPR050314">
    <property type="entry name" value="Glycosyl_Hydrlase_18"/>
</dbReference>
<evidence type="ECO:0000313" key="8">
    <source>
        <dbReference type="EMBL" id="KAJ5494632.1"/>
    </source>
</evidence>
<dbReference type="InterPro" id="IPR036861">
    <property type="entry name" value="Endochitinase-like_sf"/>
</dbReference>
<dbReference type="Gene3D" id="3.30.60.10">
    <property type="entry name" value="Endochitinase-like"/>
    <property type="match status" value="1"/>
</dbReference>
<proteinExistence type="inferred from homology"/>
<dbReference type="Pfam" id="PF00187">
    <property type="entry name" value="Chitin_bind_1"/>
    <property type="match status" value="1"/>
</dbReference>
<dbReference type="InterPro" id="IPR011583">
    <property type="entry name" value="Chitinase_II/V-like_cat"/>
</dbReference>
<dbReference type="SUPFAM" id="SSF51445">
    <property type="entry name" value="(Trans)glycosidases"/>
    <property type="match status" value="1"/>
</dbReference>
<dbReference type="InterPro" id="IPR001002">
    <property type="entry name" value="Chitin-bd_1"/>
</dbReference>
<dbReference type="SMART" id="SM00270">
    <property type="entry name" value="ChtBD1"/>
    <property type="match status" value="2"/>
</dbReference>
<reference evidence="8" key="2">
    <citation type="journal article" date="2023" name="IMA Fungus">
        <title>Comparative genomic study of the Penicillium genus elucidates a diverse pangenome and 15 lateral gene transfer events.</title>
        <authorList>
            <person name="Petersen C."/>
            <person name="Sorensen T."/>
            <person name="Nielsen M.R."/>
            <person name="Sondergaard T.E."/>
            <person name="Sorensen J.L."/>
            <person name="Fitzpatrick D.A."/>
            <person name="Frisvad J.C."/>
            <person name="Nielsen K.L."/>
        </authorList>
    </citation>
    <scope>NUCLEOTIDE SEQUENCE</scope>
    <source>
        <strain evidence="8">IBT 29495</strain>
    </source>
</reference>
<accession>A0A9X0C1K1</accession>
<feature type="domain" description="GH18" evidence="7">
    <location>
        <begin position="380"/>
        <end position="709"/>
    </location>
</feature>
<protein>
    <recommendedName>
        <fullName evidence="2">chitinase</fullName>
        <ecNumber evidence="2">3.2.1.14</ecNumber>
    </recommendedName>
</protein>
<feature type="disulfide bond" evidence="5">
    <location>
        <begin position="337"/>
        <end position="349"/>
    </location>
</feature>
<dbReference type="PANTHER" id="PTHR11177:SF397">
    <property type="entry name" value="CHITINASE"/>
    <property type="match status" value="1"/>
</dbReference>
<keyword evidence="4" id="KW-0843">Virulence</keyword>
<keyword evidence="9" id="KW-1185">Reference proteome</keyword>
<dbReference type="SUPFAM" id="SSF54556">
    <property type="entry name" value="Chitinase insertion domain"/>
    <property type="match status" value="1"/>
</dbReference>